<feature type="compositionally biased region" description="Polar residues" evidence="1">
    <location>
        <begin position="39"/>
        <end position="48"/>
    </location>
</feature>
<evidence type="ECO:0000313" key="2">
    <source>
        <dbReference type="EMBL" id="NZD64650.1"/>
    </source>
</evidence>
<comment type="caution">
    <text evidence="2">The sequence shown here is derived from an EMBL/GenBank/DDBJ whole genome shotgun (WGS) entry which is preliminary data.</text>
</comment>
<feature type="region of interest" description="Disordered" evidence="1">
    <location>
        <begin position="37"/>
        <end position="68"/>
    </location>
</feature>
<sequence>MAVPLMDALESWHSFPRWQKPPGGNGAAGNVYKVRKNPNQRSAFNDSPRTGFYAQENANDPDAGCEGHGLSLQEYQKLEDGESNIREVYRLAWERLSPHRRPSIEMFRSPVDPNWIIRSNP</sequence>
<organism evidence="2 3">
    <name type="scientific">Rhizobium changzhiense</name>
    <dbReference type="NCBI Taxonomy" id="2692317"/>
    <lineage>
        <taxon>Bacteria</taxon>
        <taxon>Pseudomonadati</taxon>
        <taxon>Pseudomonadota</taxon>
        <taxon>Alphaproteobacteria</taxon>
        <taxon>Hyphomicrobiales</taxon>
        <taxon>Rhizobiaceae</taxon>
        <taxon>Rhizobium/Agrobacterium group</taxon>
        <taxon>Rhizobium</taxon>
    </lineage>
</organism>
<dbReference type="AlphaFoldDB" id="A0A7Z0UF46"/>
<dbReference type="RefSeq" id="WP_171604656.1">
    <property type="nucleotide sequence ID" value="NZ_JABFCQ010000005.1"/>
</dbReference>
<dbReference type="EMBL" id="JACCPJ010000010">
    <property type="protein sequence ID" value="NZD64650.1"/>
    <property type="molecule type" value="Genomic_DNA"/>
</dbReference>
<gene>
    <name evidence="2" type="ORF">HX900_26615</name>
</gene>
<dbReference type="Proteomes" id="UP000532162">
    <property type="component" value="Unassembled WGS sequence"/>
</dbReference>
<name>A0A7Z0UF46_9HYPH</name>
<accession>A0A7Z0UF46</accession>
<reference evidence="2 3" key="1">
    <citation type="submission" date="2020-07" db="EMBL/GenBank/DDBJ databases">
        <authorList>
            <person name="Sun Q."/>
        </authorList>
    </citation>
    <scope>NUCLEOTIDE SEQUENCE [LARGE SCALE GENOMIC DNA]</scope>
    <source>
        <strain evidence="2 3">WYCCWR 11290</strain>
    </source>
</reference>
<evidence type="ECO:0000256" key="1">
    <source>
        <dbReference type="SAM" id="MobiDB-lite"/>
    </source>
</evidence>
<protein>
    <submittedName>
        <fullName evidence="2">Uncharacterized protein</fullName>
    </submittedName>
</protein>
<proteinExistence type="predicted"/>
<evidence type="ECO:0000313" key="3">
    <source>
        <dbReference type="Proteomes" id="UP000532162"/>
    </source>
</evidence>